<comment type="caution">
    <text evidence="2">The sequence shown here is derived from an EMBL/GenBank/DDBJ whole genome shotgun (WGS) entry which is preliminary data.</text>
</comment>
<protein>
    <submittedName>
        <fullName evidence="2">Uncharacterized protein</fullName>
    </submittedName>
</protein>
<reference evidence="2" key="1">
    <citation type="submission" date="2023-07" db="EMBL/GenBank/DDBJ databases">
        <authorList>
            <person name="Kim M.K."/>
        </authorList>
    </citation>
    <scope>NUCLEOTIDE SEQUENCE</scope>
    <source>
        <strain evidence="2">M29</strain>
    </source>
</reference>
<feature type="region of interest" description="Disordered" evidence="1">
    <location>
        <begin position="155"/>
        <end position="178"/>
    </location>
</feature>
<evidence type="ECO:0000313" key="3">
    <source>
        <dbReference type="Proteomes" id="UP001167796"/>
    </source>
</evidence>
<proteinExistence type="predicted"/>
<gene>
    <name evidence="2" type="ORF">Q5H92_17985</name>
</gene>
<keyword evidence="3" id="KW-1185">Reference proteome</keyword>
<dbReference type="RefSeq" id="WP_305012944.1">
    <property type="nucleotide sequence ID" value="NZ_JAUQSX010000010.1"/>
</dbReference>
<feature type="region of interest" description="Disordered" evidence="1">
    <location>
        <begin position="1"/>
        <end position="32"/>
    </location>
</feature>
<evidence type="ECO:0000313" key="2">
    <source>
        <dbReference type="EMBL" id="MDO7848263.1"/>
    </source>
</evidence>
<evidence type="ECO:0000256" key="1">
    <source>
        <dbReference type="SAM" id="MobiDB-lite"/>
    </source>
</evidence>
<dbReference type="Proteomes" id="UP001167796">
    <property type="component" value="Unassembled WGS sequence"/>
</dbReference>
<dbReference type="EMBL" id="JAUQSX010000010">
    <property type="protein sequence ID" value="MDO7848263.1"/>
    <property type="molecule type" value="Genomic_DNA"/>
</dbReference>
<organism evidence="2 3">
    <name type="scientific">Hymenobacter mellowenesis</name>
    <dbReference type="NCBI Taxonomy" id="3063995"/>
    <lineage>
        <taxon>Bacteria</taxon>
        <taxon>Pseudomonadati</taxon>
        <taxon>Bacteroidota</taxon>
        <taxon>Cytophagia</taxon>
        <taxon>Cytophagales</taxon>
        <taxon>Hymenobacteraceae</taxon>
        <taxon>Hymenobacter</taxon>
    </lineage>
</organism>
<name>A0ABT9AEJ4_9BACT</name>
<accession>A0ABT9AEJ4</accession>
<sequence>MATSTSASENAEEAATAAGQPAQGKPQPPKTGQYRLLGVVDPDFGNMVAFALKVPRGWQVNQSFKRVWDGAVPNAQIYISFRSPDAAQRIDYLPTNGYVYSDGPAAQNLRQQKQQMGMQDTRMAPNELAPMPALTYVKRVLLAQLAQNGVQLRNIGNERSTPPHLAKENRMESSASVDGVLANGRKVRVEARMGVSQMQSNGDTFYSWSVVPSITQTTGDLAATYAHTKTAQESIVSNPEWVKKNTELMTKGYQANSEASRRQHEETMAGIAANTAASTAAHNQRMQDIAAAGAANTARFNDRMNTMDKNMANYQANEARRDGQHEAYVDNVIRNETKFANPSTGERVKLDNRYEHAYTDGKGTYYQSNTPLRASDVNWQELGKVSLNDY</sequence>